<protein>
    <recommendedName>
        <fullName evidence="4">Antistasin-like domain-containing protein</fullName>
    </recommendedName>
</protein>
<dbReference type="Pfam" id="PF02822">
    <property type="entry name" value="Antistasin"/>
    <property type="match status" value="2"/>
</dbReference>
<accession>A0AAN8JAG3</accession>
<keyword evidence="3" id="KW-0732">Signal</keyword>
<organism evidence="5 6">
    <name type="scientific">Patella caerulea</name>
    <name type="common">Rayed Mediterranean limpet</name>
    <dbReference type="NCBI Taxonomy" id="87958"/>
    <lineage>
        <taxon>Eukaryota</taxon>
        <taxon>Metazoa</taxon>
        <taxon>Spiralia</taxon>
        <taxon>Lophotrochozoa</taxon>
        <taxon>Mollusca</taxon>
        <taxon>Gastropoda</taxon>
        <taxon>Patellogastropoda</taxon>
        <taxon>Patelloidea</taxon>
        <taxon>Patellidae</taxon>
        <taxon>Patella</taxon>
    </lineage>
</organism>
<feature type="signal peptide" evidence="3">
    <location>
        <begin position="1"/>
        <end position="21"/>
    </location>
</feature>
<sequence length="132" mass="14810">MKSAVLGICLTLLIVVVCSNALRIRPPSSTYCRRPICKTDCPNGQQRNPRGCLTCRCKLGIIRPPKPVCGPLCRMYCPNGNVKDSNGCPICKCKPRRCPRIKCARRCPFGRYVRNSKGCRTCRCRGRFSSRN</sequence>
<feature type="domain" description="Antistasin-like" evidence="4">
    <location>
        <begin position="32"/>
        <end position="57"/>
    </location>
</feature>
<dbReference type="Proteomes" id="UP001347796">
    <property type="component" value="Unassembled WGS sequence"/>
</dbReference>
<gene>
    <name evidence="5" type="ORF">SNE40_017099</name>
</gene>
<keyword evidence="2" id="KW-0722">Serine protease inhibitor</keyword>
<evidence type="ECO:0000256" key="1">
    <source>
        <dbReference type="ARBA" id="ARBA00022690"/>
    </source>
</evidence>
<dbReference type="GO" id="GO:0004867">
    <property type="term" value="F:serine-type endopeptidase inhibitor activity"/>
    <property type="evidence" value="ECO:0007669"/>
    <property type="project" value="UniProtKB-KW"/>
</dbReference>
<name>A0AAN8JAG3_PATCE</name>
<proteinExistence type="predicted"/>
<feature type="chain" id="PRO_5042929320" description="Antistasin-like domain-containing protein" evidence="3">
    <location>
        <begin position="22"/>
        <end position="132"/>
    </location>
</feature>
<evidence type="ECO:0000259" key="4">
    <source>
        <dbReference type="PROSITE" id="PS51252"/>
    </source>
</evidence>
<reference evidence="5 6" key="1">
    <citation type="submission" date="2024-01" db="EMBL/GenBank/DDBJ databases">
        <title>The genome of the rayed Mediterranean limpet Patella caerulea (Linnaeus, 1758).</title>
        <authorList>
            <person name="Anh-Thu Weber A."/>
            <person name="Halstead-Nussloch G."/>
        </authorList>
    </citation>
    <scope>NUCLEOTIDE SEQUENCE [LARGE SCALE GENOMIC DNA]</scope>
    <source>
        <strain evidence="5">AATW-2023a</strain>
        <tissue evidence="5">Whole specimen</tissue>
    </source>
</reference>
<evidence type="ECO:0000256" key="2">
    <source>
        <dbReference type="ARBA" id="ARBA00022900"/>
    </source>
</evidence>
<dbReference type="AlphaFoldDB" id="A0AAN8JAG3"/>
<evidence type="ECO:0000256" key="3">
    <source>
        <dbReference type="SAM" id="SignalP"/>
    </source>
</evidence>
<evidence type="ECO:0000313" key="6">
    <source>
        <dbReference type="Proteomes" id="UP001347796"/>
    </source>
</evidence>
<dbReference type="InterPro" id="IPR011061">
    <property type="entry name" value="Hirudin/antistatin"/>
</dbReference>
<dbReference type="InterPro" id="IPR004094">
    <property type="entry name" value="Antistasin-like"/>
</dbReference>
<feature type="domain" description="Antistasin-like" evidence="4">
    <location>
        <begin position="65"/>
        <end position="93"/>
    </location>
</feature>
<dbReference type="SUPFAM" id="SSF57262">
    <property type="entry name" value="Leech antihemostatic proteins"/>
    <property type="match status" value="3"/>
</dbReference>
<evidence type="ECO:0000313" key="5">
    <source>
        <dbReference type="EMBL" id="KAK6173692.1"/>
    </source>
</evidence>
<keyword evidence="6" id="KW-1185">Reference proteome</keyword>
<dbReference type="PROSITE" id="PS51252">
    <property type="entry name" value="ANTISTASIN"/>
    <property type="match status" value="2"/>
</dbReference>
<comment type="caution">
    <text evidence="5">The sequence shown here is derived from an EMBL/GenBank/DDBJ whole genome shotgun (WGS) entry which is preliminary data.</text>
</comment>
<dbReference type="Gene3D" id="2.10.22.10">
    <property type="entry name" value="Antistasin, domain 1"/>
    <property type="match status" value="3"/>
</dbReference>
<dbReference type="EMBL" id="JAZGQO010000011">
    <property type="protein sequence ID" value="KAK6173692.1"/>
    <property type="molecule type" value="Genomic_DNA"/>
</dbReference>
<keyword evidence="1" id="KW-0646">Protease inhibitor</keyword>